<feature type="coiled-coil region" evidence="2">
    <location>
        <begin position="168"/>
        <end position="202"/>
    </location>
</feature>
<dbReference type="SUPFAM" id="SSF111369">
    <property type="entry name" value="HlyD-like secretion proteins"/>
    <property type="match status" value="2"/>
</dbReference>
<keyword evidence="3" id="KW-0472">Membrane</keyword>
<comment type="similarity">
    <text evidence="1">Belongs to the membrane fusion protein (MFP) (TC 8.A.1) family.</text>
</comment>
<feature type="domain" description="CusB-like beta-barrel" evidence="5">
    <location>
        <begin position="256"/>
        <end position="299"/>
    </location>
</feature>
<dbReference type="Gene3D" id="2.40.50.100">
    <property type="match status" value="1"/>
</dbReference>
<evidence type="ECO:0000313" key="6">
    <source>
        <dbReference type="EMBL" id="GLQ33348.1"/>
    </source>
</evidence>
<evidence type="ECO:0000256" key="2">
    <source>
        <dbReference type="SAM" id="Coils"/>
    </source>
</evidence>
<sequence>MLSVKDEVVTMTIKAKLKKGIVACVLATAAIGFYIYLVPRAGVMVTDNAYVHGEISLISAEVAGIVTQVYVNDNQPVQAGDLLAELDKRDFLARRDQAQSSLAMAEASIANADQRIEVQKVNIDEVATVIAAAQADANFQYREWQRFAELLRKNMISSSSHDAQHNRMKQSRAALKAAKLKLTAAEQQLTTLLTEREKLVAQRDVAKASLELAVLDLEDTEIRAPISGVIGNRAIRTGRYVNKGNPLLAIVPVDDIWIEANYKENQITNIRSGQKVEIKLDSFPDHHLEGKVMSAAPATGAQFSLLPPDNATGNFVKIVQRVPVKISIQLPDGLRGRVVPGLSAEVEIDTNS</sequence>
<dbReference type="PANTHER" id="PTHR30386:SF24">
    <property type="entry name" value="MULTIDRUG RESISTANCE EFFLUX PUMP"/>
    <property type="match status" value="1"/>
</dbReference>
<dbReference type="PANTHER" id="PTHR30386">
    <property type="entry name" value="MEMBRANE FUSION SUBUNIT OF EMRAB-TOLC MULTIDRUG EFFLUX PUMP"/>
    <property type="match status" value="1"/>
</dbReference>
<dbReference type="Gene3D" id="2.40.30.170">
    <property type="match status" value="1"/>
</dbReference>
<dbReference type="Pfam" id="PF25917">
    <property type="entry name" value="BSH_RND"/>
    <property type="match status" value="1"/>
</dbReference>
<dbReference type="EMBL" id="BSNM01000026">
    <property type="protein sequence ID" value="GLQ33348.1"/>
    <property type="molecule type" value="Genomic_DNA"/>
</dbReference>
<evidence type="ECO:0000259" key="4">
    <source>
        <dbReference type="Pfam" id="PF25917"/>
    </source>
</evidence>
<dbReference type="PRINTS" id="PR01490">
    <property type="entry name" value="RTXTOXIND"/>
</dbReference>
<feature type="transmembrane region" description="Helical" evidence="3">
    <location>
        <begin position="20"/>
        <end position="37"/>
    </location>
</feature>
<dbReference type="Gene3D" id="1.10.287.470">
    <property type="entry name" value="Helix hairpin bin"/>
    <property type="match status" value="1"/>
</dbReference>
<protein>
    <submittedName>
        <fullName evidence="6">Secretion protein HlyD</fullName>
    </submittedName>
</protein>
<keyword evidence="3" id="KW-0812">Transmembrane</keyword>
<keyword evidence="3" id="KW-1133">Transmembrane helix</keyword>
<organism evidence="6 7">
    <name type="scientific">Litoribrevibacter albus</name>
    <dbReference type="NCBI Taxonomy" id="1473156"/>
    <lineage>
        <taxon>Bacteria</taxon>
        <taxon>Pseudomonadati</taxon>
        <taxon>Pseudomonadota</taxon>
        <taxon>Gammaproteobacteria</taxon>
        <taxon>Oceanospirillales</taxon>
        <taxon>Oceanospirillaceae</taxon>
        <taxon>Litoribrevibacter</taxon>
    </lineage>
</organism>
<name>A0AA37SEW6_9GAMM</name>
<feature type="domain" description="Multidrug resistance protein MdtA-like barrel-sandwich hybrid" evidence="4">
    <location>
        <begin position="58"/>
        <end position="251"/>
    </location>
</feature>
<evidence type="ECO:0000313" key="7">
    <source>
        <dbReference type="Proteomes" id="UP001161389"/>
    </source>
</evidence>
<evidence type="ECO:0000256" key="3">
    <source>
        <dbReference type="SAM" id="Phobius"/>
    </source>
</evidence>
<reference evidence="6" key="1">
    <citation type="journal article" date="2014" name="Int. J. Syst. Evol. Microbiol.">
        <title>Complete genome sequence of Corynebacterium casei LMG S-19264T (=DSM 44701T), isolated from a smear-ripened cheese.</title>
        <authorList>
            <consortium name="US DOE Joint Genome Institute (JGI-PGF)"/>
            <person name="Walter F."/>
            <person name="Albersmeier A."/>
            <person name="Kalinowski J."/>
            <person name="Ruckert C."/>
        </authorList>
    </citation>
    <scope>NUCLEOTIDE SEQUENCE</scope>
    <source>
        <strain evidence="6">NBRC 110071</strain>
    </source>
</reference>
<comment type="caution">
    <text evidence="6">The sequence shown here is derived from an EMBL/GenBank/DDBJ whole genome shotgun (WGS) entry which is preliminary data.</text>
</comment>
<evidence type="ECO:0000256" key="1">
    <source>
        <dbReference type="ARBA" id="ARBA00009477"/>
    </source>
</evidence>
<dbReference type="InterPro" id="IPR050739">
    <property type="entry name" value="MFP"/>
</dbReference>
<accession>A0AA37SEW6</accession>
<dbReference type="InterPro" id="IPR058792">
    <property type="entry name" value="Beta-barrel_RND_2"/>
</dbReference>
<dbReference type="InterPro" id="IPR058625">
    <property type="entry name" value="MdtA-like_BSH"/>
</dbReference>
<dbReference type="GO" id="GO:0055085">
    <property type="term" value="P:transmembrane transport"/>
    <property type="evidence" value="ECO:0007669"/>
    <property type="project" value="InterPro"/>
</dbReference>
<keyword evidence="7" id="KW-1185">Reference proteome</keyword>
<evidence type="ECO:0000259" key="5">
    <source>
        <dbReference type="Pfam" id="PF25954"/>
    </source>
</evidence>
<reference evidence="6" key="2">
    <citation type="submission" date="2023-01" db="EMBL/GenBank/DDBJ databases">
        <title>Draft genome sequence of Litoribrevibacter albus strain NBRC 110071.</title>
        <authorList>
            <person name="Sun Q."/>
            <person name="Mori K."/>
        </authorList>
    </citation>
    <scope>NUCLEOTIDE SEQUENCE</scope>
    <source>
        <strain evidence="6">NBRC 110071</strain>
    </source>
</reference>
<dbReference type="AlphaFoldDB" id="A0AA37SEW6"/>
<keyword evidence="2" id="KW-0175">Coiled coil</keyword>
<dbReference type="Pfam" id="PF25954">
    <property type="entry name" value="Beta-barrel_RND_2"/>
    <property type="match status" value="1"/>
</dbReference>
<proteinExistence type="inferred from homology"/>
<dbReference type="Proteomes" id="UP001161389">
    <property type="component" value="Unassembled WGS sequence"/>
</dbReference>
<gene>
    <name evidence="6" type="ORF">GCM10007876_38280</name>
</gene>